<organism evidence="2 3">
    <name type="scientific">Colletotrichum tofieldiae</name>
    <dbReference type="NCBI Taxonomy" id="708197"/>
    <lineage>
        <taxon>Eukaryota</taxon>
        <taxon>Fungi</taxon>
        <taxon>Dikarya</taxon>
        <taxon>Ascomycota</taxon>
        <taxon>Pezizomycotina</taxon>
        <taxon>Sordariomycetes</taxon>
        <taxon>Hypocreomycetidae</taxon>
        <taxon>Glomerellales</taxon>
        <taxon>Glomerellaceae</taxon>
        <taxon>Colletotrichum</taxon>
        <taxon>Colletotrichum spaethianum species complex</taxon>
    </lineage>
</organism>
<dbReference type="EMBL" id="LFIV01000056">
    <property type="protein sequence ID" value="KZL72570.1"/>
    <property type="molecule type" value="Genomic_DNA"/>
</dbReference>
<dbReference type="Proteomes" id="UP000076552">
    <property type="component" value="Unassembled WGS sequence"/>
</dbReference>
<evidence type="ECO:0000313" key="3">
    <source>
        <dbReference type="Proteomes" id="UP000076552"/>
    </source>
</evidence>
<dbReference type="AlphaFoldDB" id="A0A166TVV8"/>
<protein>
    <submittedName>
        <fullName evidence="2">Uncharacterized protein</fullName>
    </submittedName>
</protein>
<sequence>MAWPATLRHTIAHKSGRQCLEDPTKSHKVAQSCQKCTKNTPVKLLPTARQDFSAALTKSWTLTDVFMAIGGTNISSRSGIRGLPTTGDGWEGGPLSISDADTTWARSPSATEQRNAPNDPGVGLLRSFSGRVTQQRAMGVPDHTNKKFWLVALERGSGRRVSHEMLPITFEDVCSESWDRTSTIRHGLIAGCRRTLQNQTNRTDMHSSHAHQPWRASSTRGEIETSQQPYSIVACVFPGSLAAAAAATDGHGGQRTASAQFD</sequence>
<evidence type="ECO:0000313" key="2">
    <source>
        <dbReference type="EMBL" id="KZL72570.1"/>
    </source>
</evidence>
<reference evidence="2 3" key="1">
    <citation type="submission" date="2015-06" db="EMBL/GenBank/DDBJ databases">
        <title>Survival trade-offs in plant roots during colonization by closely related pathogenic and mutualistic fungi.</title>
        <authorList>
            <person name="Hacquard S."/>
            <person name="Kracher B."/>
            <person name="Hiruma K."/>
            <person name="Weinman A."/>
            <person name="Muench P."/>
            <person name="Garrido Oter R."/>
            <person name="Ver Loren van Themaat E."/>
            <person name="Dallerey J.-F."/>
            <person name="Damm U."/>
            <person name="Henrissat B."/>
            <person name="Lespinet O."/>
            <person name="Thon M."/>
            <person name="Kemen E."/>
            <person name="McHardy A.C."/>
            <person name="Schulze-Lefert P."/>
            <person name="O'Connell R.J."/>
        </authorList>
    </citation>
    <scope>NUCLEOTIDE SEQUENCE [LARGE SCALE GENOMIC DNA]</scope>
    <source>
        <strain evidence="2 3">0861</strain>
    </source>
</reference>
<accession>A0A166TVV8</accession>
<name>A0A166TVV8_9PEZI</name>
<comment type="caution">
    <text evidence="2">The sequence shown here is derived from an EMBL/GenBank/DDBJ whole genome shotgun (WGS) entry which is preliminary data.</text>
</comment>
<evidence type="ECO:0000256" key="1">
    <source>
        <dbReference type="SAM" id="MobiDB-lite"/>
    </source>
</evidence>
<keyword evidence="3" id="KW-1185">Reference proteome</keyword>
<proteinExistence type="predicted"/>
<feature type="region of interest" description="Disordered" evidence="1">
    <location>
        <begin position="201"/>
        <end position="223"/>
    </location>
</feature>
<gene>
    <name evidence="2" type="ORF">CT0861_09393</name>
</gene>